<dbReference type="Pfam" id="PF00891">
    <property type="entry name" value="Methyltransf_2"/>
    <property type="match status" value="1"/>
</dbReference>
<dbReference type="GO" id="GO:0032259">
    <property type="term" value="P:methylation"/>
    <property type="evidence" value="ECO:0007669"/>
    <property type="project" value="UniProtKB-KW"/>
</dbReference>
<dbReference type="Gene3D" id="1.10.10.10">
    <property type="entry name" value="Winged helix-like DNA-binding domain superfamily/Winged helix DNA-binding domain"/>
    <property type="match status" value="1"/>
</dbReference>
<evidence type="ECO:0000259" key="5">
    <source>
        <dbReference type="Pfam" id="PF08100"/>
    </source>
</evidence>
<feature type="domain" description="O-methyltransferase C-terminal" evidence="4">
    <location>
        <begin position="128"/>
        <end position="361"/>
    </location>
</feature>
<evidence type="ECO:0000256" key="3">
    <source>
        <dbReference type="ARBA" id="ARBA00022691"/>
    </source>
</evidence>
<evidence type="ECO:0000256" key="2">
    <source>
        <dbReference type="ARBA" id="ARBA00022679"/>
    </source>
</evidence>
<organism evidence="6 7">
    <name type="scientific">Elliptochloris bilobata</name>
    <dbReference type="NCBI Taxonomy" id="381761"/>
    <lineage>
        <taxon>Eukaryota</taxon>
        <taxon>Viridiplantae</taxon>
        <taxon>Chlorophyta</taxon>
        <taxon>core chlorophytes</taxon>
        <taxon>Trebouxiophyceae</taxon>
        <taxon>Trebouxiophyceae incertae sedis</taxon>
        <taxon>Elliptochloris clade</taxon>
        <taxon>Elliptochloris</taxon>
    </lineage>
</organism>
<feature type="domain" description="O-methyltransferase dimerisation" evidence="5">
    <location>
        <begin position="26"/>
        <end position="99"/>
    </location>
</feature>
<name>A0AAW1RRS4_9CHLO</name>
<dbReference type="InterPro" id="IPR029063">
    <property type="entry name" value="SAM-dependent_MTases_sf"/>
</dbReference>
<evidence type="ECO:0000313" key="6">
    <source>
        <dbReference type="EMBL" id="KAK9836012.1"/>
    </source>
</evidence>
<gene>
    <name evidence="6" type="ORF">WJX81_006289</name>
</gene>
<evidence type="ECO:0000259" key="4">
    <source>
        <dbReference type="Pfam" id="PF00891"/>
    </source>
</evidence>
<dbReference type="InterPro" id="IPR036390">
    <property type="entry name" value="WH_DNA-bd_sf"/>
</dbReference>
<keyword evidence="2" id="KW-0808">Transferase</keyword>
<dbReference type="InterPro" id="IPR036388">
    <property type="entry name" value="WH-like_DNA-bd_sf"/>
</dbReference>
<comment type="caution">
    <text evidence="6">The sequence shown here is derived from an EMBL/GenBank/DDBJ whole genome shotgun (WGS) entry which is preliminary data.</text>
</comment>
<dbReference type="PROSITE" id="PS51683">
    <property type="entry name" value="SAM_OMT_II"/>
    <property type="match status" value="1"/>
</dbReference>
<dbReference type="Pfam" id="PF08100">
    <property type="entry name" value="Dimerisation"/>
    <property type="match status" value="1"/>
</dbReference>
<dbReference type="AlphaFoldDB" id="A0AAW1RRS4"/>
<dbReference type="PIRSF" id="PIRSF005739">
    <property type="entry name" value="O-mtase"/>
    <property type="match status" value="1"/>
</dbReference>
<evidence type="ECO:0008006" key="8">
    <source>
        <dbReference type="Google" id="ProtNLM"/>
    </source>
</evidence>
<dbReference type="Gene3D" id="3.40.50.150">
    <property type="entry name" value="Vaccinia Virus protein VP39"/>
    <property type="match status" value="1"/>
</dbReference>
<sequence length="384" mass="41576">MAPAMVQNGHATDRTAKLAATAKVFQAIQGHWLSACLGVLMELRIPEILADKKQMTFTELAKAAGVTQAGLDHFYKVLRVTAQYELLDELPEQTFAPNDATRELVRGKDATLGHFVDHQINKPKWDAWKALPEAVRTGQVAFAVAHGGLDMHQYDEEPGHEAFADDFQQAMTYFTKLSLTGGEVALENAYEWGGARCIMDVGGGRGEMLSRCMACAGAACRGILMDRPWVLDSVDIKGTFEAKGVTNAKDRLQFVAAEVREPFPAAVAEAGVDTLVMKHFLSGFSDADAALILKHCAAVLAPDGRILLLQTLVPEAGDRSHNVCRDGVAPGLFAIEILAQCPGGGWRTLGEWKAMFGAVGFCLQALHGVGASMHLMVWQRRQST</sequence>
<keyword evidence="1" id="KW-0489">Methyltransferase</keyword>
<accession>A0AAW1RRS4</accession>
<dbReference type="InterPro" id="IPR016461">
    <property type="entry name" value="COMT-like"/>
</dbReference>
<dbReference type="EMBL" id="JALJOU010000027">
    <property type="protein sequence ID" value="KAK9836012.1"/>
    <property type="molecule type" value="Genomic_DNA"/>
</dbReference>
<dbReference type="PANTHER" id="PTHR43712:SF2">
    <property type="entry name" value="O-METHYLTRANSFERASE CICE"/>
    <property type="match status" value="1"/>
</dbReference>
<evidence type="ECO:0000313" key="7">
    <source>
        <dbReference type="Proteomes" id="UP001445335"/>
    </source>
</evidence>
<reference evidence="6 7" key="1">
    <citation type="journal article" date="2024" name="Nat. Commun.">
        <title>Phylogenomics reveals the evolutionary origins of lichenization in chlorophyte algae.</title>
        <authorList>
            <person name="Puginier C."/>
            <person name="Libourel C."/>
            <person name="Otte J."/>
            <person name="Skaloud P."/>
            <person name="Haon M."/>
            <person name="Grisel S."/>
            <person name="Petersen M."/>
            <person name="Berrin J.G."/>
            <person name="Delaux P.M."/>
            <person name="Dal Grande F."/>
            <person name="Keller J."/>
        </authorList>
    </citation>
    <scope>NUCLEOTIDE SEQUENCE [LARGE SCALE GENOMIC DNA]</scope>
    <source>
        <strain evidence="6 7">SAG 245.80</strain>
    </source>
</reference>
<dbReference type="InterPro" id="IPR012967">
    <property type="entry name" value="COMT_dimerisation"/>
</dbReference>
<keyword evidence="7" id="KW-1185">Reference proteome</keyword>
<dbReference type="GO" id="GO:0008171">
    <property type="term" value="F:O-methyltransferase activity"/>
    <property type="evidence" value="ECO:0007669"/>
    <property type="project" value="InterPro"/>
</dbReference>
<dbReference type="PANTHER" id="PTHR43712">
    <property type="entry name" value="PUTATIVE (AFU_ORTHOLOGUE AFUA_4G14580)-RELATED"/>
    <property type="match status" value="1"/>
</dbReference>
<proteinExistence type="predicted"/>
<evidence type="ECO:0000256" key="1">
    <source>
        <dbReference type="ARBA" id="ARBA00022603"/>
    </source>
</evidence>
<dbReference type="SUPFAM" id="SSF46785">
    <property type="entry name" value="Winged helix' DNA-binding domain"/>
    <property type="match status" value="1"/>
</dbReference>
<protein>
    <recommendedName>
        <fullName evidence="8">O-methyltransferase domain-containing protein</fullName>
    </recommendedName>
</protein>
<dbReference type="GO" id="GO:0046983">
    <property type="term" value="F:protein dimerization activity"/>
    <property type="evidence" value="ECO:0007669"/>
    <property type="project" value="InterPro"/>
</dbReference>
<dbReference type="InterPro" id="IPR001077">
    <property type="entry name" value="COMT_C"/>
</dbReference>
<keyword evidence="3" id="KW-0949">S-adenosyl-L-methionine</keyword>
<dbReference type="SUPFAM" id="SSF53335">
    <property type="entry name" value="S-adenosyl-L-methionine-dependent methyltransferases"/>
    <property type="match status" value="1"/>
</dbReference>
<dbReference type="Proteomes" id="UP001445335">
    <property type="component" value="Unassembled WGS sequence"/>
</dbReference>